<evidence type="ECO:0000313" key="5">
    <source>
        <dbReference type="EMBL" id="KOS07794.1"/>
    </source>
</evidence>
<comment type="caution">
    <text evidence="5">The sequence shown here is derived from an EMBL/GenBank/DDBJ whole genome shotgun (WGS) entry which is preliminary data.</text>
</comment>
<dbReference type="InterPro" id="IPR048405">
    <property type="entry name" value="GldM_Ig-like-1"/>
</dbReference>
<evidence type="ECO:0000259" key="4">
    <source>
        <dbReference type="Pfam" id="PF21602"/>
    </source>
</evidence>
<dbReference type="PATRIC" id="fig|1202724.3.peg.3810"/>
<organism evidence="5 6">
    <name type="scientific">Flavobacterium akiainvivens</name>
    <dbReference type="NCBI Taxonomy" id="1202724"/>
    <lineage>
        <taxon>Bacteria</taxon>
        <taxon>Pseudomonadati</taxon>
        <taxon>Bacteroidota</taxon>
        <taxon>Flavobacteriia</taxon>
        <taxon>Flavobacteriales</taxon>
        <taxon>Flavobacteriaceae</taxon>
        <taxon>Flavobacterium</taxon>
    </lineage>
</organism>
<dbReference type="Pfam" id="PF21602">
    <property type="entry name" value="GldM_3rd"/>
    <property type="match status" value="1"/>
</dbReference>
<dbReference type="RefSeq" id="WP_054409511.1">
    <property type="nucleotide sequence ID" value="NZ_FOYA01000002.1"/>
</dbReference>
<keyword evidence="6" id="KW-1185">Reference proteome</keyword>
<dbReference type="STRING" id="1202724.AM493_18350"/>
<dbReference type="AlphaFoldDB" id="A0A0M8MFF8"/>
<dbReference type="InterPro" id="IPR022720">
    <property type="entry name" value="Motility-assoc_prot_GldM_N"/>
</dbReference>
<gene>
    <name evidence="5" type="ORF">AM493_18350</name>
</gene>
<dbReference type="NCBIfam" id="TIGR03517">
    <property type="entry name" value="GldM_gliding"/>
    <property type="match status" value="1"/>
</dbReference>
<accession>A0A0M8MFF8</accession>
<evidence type="ECO:0000259" key="2">
    <source>
        <dbReference type="Pfam" id="PF12081"/>
    </source>
</evidence>
<dbReference type="InterPro" id="IPR019859">
    <property type="entry name" value="Motility-assoc_prot_GldM"/>
</dbReference>
<feature type="domain" description="Gliding motility-associated protein GldM first immunoglobulin-like" evidence="3">
    <location>
        <begin position="227"/>
        <end position="323"/>
    </location>
</feature>
<evidence type="ECO:0000259" key="1">
    <source>
        <dbReference type="Pfam" id="PF12080"/>
    </source>
</evidence>
<proteinExistence type="predicted"/>
<dbReference type="InterPro" id="IPR022719">
    <property type="entry name" value="Motility-assoc_prot_GldM_C"/>
</dbReference>
<dbReference type="Proteomes" id="UP000037755">
    <property type="component" value="Unassembled WGS sequence"/>
</dbReference>
<dbReference type="OrthoDB" id="1490890at2"/>
<dbReference type="Pfam" id="PF12081">
    <property type="entry name" value="GldM_1st"/>
    <property type="match status" value="1"/>
</dbReference>
<protein>
    <submittedName>
        <fullName evidence="5">Gliding motility protein GldM</fullName>
    </submittedName>
</protein>
<feature type="domain" description="Gliding motility-associated protein GldM second immunoglobulin-like" evidence="4">
    <location>
        <begin position="328"/>
        <end position="409"/>
    </location>
</feature>
<feature type="domain" description="Gliding motility-associated protein GldM N-terminal" evidence="2">
    <location>
        <begin position="31"/>
        <end position="223"/>
    </location>
</feature>
<sequence>MAGGKLTPRQKMVNLMYLVFIAMMALNMSKEVLSAFGLMNEKFESSNKDAQSNNEALYATLASKAGENAAQYGEAKKVADQVQKVSADFYAYIESLKVDITKEIEKVDGKLPYEAMDKGDKIDETWFSGDGYSKKGQEVVAAIDKYRTEMAALLAGNPKFVSVIRDVNAKFATADVKDREGVTKKFLDYHYKGFPAIASLTKLSAMQNDVETIEAAIYSAALGKAAEDAASYSNYAAIVVLDKNAYFQGEAVTGKVVLGRYDAKTVPTSVSVNGGSVSMENGQAVLKIGAGSIGEHEINGNFVFKESGKDITIPIKGQYVVVPQPKDATISADKMNSVYRGVDNPMTVSFAGVSANDVSATAPGAWKKSGDGKYNWNVTSVSGDKAKISVTAKLPGGKTATSVKEFNVRPIPAPVAELRGKINSGKGNKNDLLNSTIRVAFPDFVFDVKTQVTSFELSVPGSSTLVVQGDKFNGAAQALINKAKRGDVITINNVKCTLIGVPGYTVKGSAPFAWEVQ</sequence>
<dbReference type="InterPro" id="IPR048406">
    <property type="entry name" value="GldM_Ig-like-2"/>
</dbReference>
<dbReference type="EMBL" id="LIYD01000005">
    <property type="protein sequence ID" value="KOS07794.1"/>
    <property type="molecule type" value="Genomic_DNA"/>
</dbReference>
<evidence type="ECO:0000259" key="3">
    <source>
        <dbReference type="Pfam" id="PF21601"/>
    </source>
</evidence>
<feature type="domain" description="Gliding motility-associated protein GldM C-terminal" evidence="1">
    <location>
        <begin position="412"/>
        <end position="517"/>
    </location>
</feature>
<dbReference type="Pfam" id="PF21601">
    <property type="entry name" value="GldM_2nd"/>
    <property type="match status" value="1"/>
</dbReference>
<dbReference type="Pfam" id="PF12080">
    <property type="entry name" value="GldM_4th"/>
    <property type="match status" value="1"/>
</dbReference>
<evidence type="ECO:0000313" key="6">
    <source>
        <dbReference type="Proteomes" id="UP000037755"/>
    </source>
</evidence>
<reference evidence="5 6" key="1">
    <citation type="submission" date="2015-08" db="EMBL/GenBank/DDBJ databases">
        <title>Whole genome sequence of Flavobacterium akiainvivens IK-1T, from decaying Wikstroemia oahuensis, an endemic Hawaiian shrub.</title>
        <authorList>
            <person name="Wan X."/>
            <person name="Hou S."/>
            <person name="Saito J."/>
            <person name="Donachie S."/>
        </authorList>
    </citation>
    <scope>NUCLEOTIDE SEQUENCE [LARGE SCALE GENOMIC DNA]</scope>
    <source>
        <strain evidence="5 6">IK-1</strain>
    </source>
</reference>
<name>A0A0M8MFF8_9FLAO</name>